<evidence type="ECO:0000313" key="6">
    <source>
        <dbReference type="EMBL" id="OHT14516.1"/>
    </source>
</evidence>
<keyword evidence="2 5" id="KW-0812">Transmembrane</keyword>
<gene>
    <name evidence="6" type="primary">yplQ</name>
    <name evidence="6" type="ORF">TRFO_15022</name>
</gene>
<keyword evidence="7" id="KW-1185">Reference proteome</keyword>
<keyword evidence="3 5" id="KW-1133">Transmembrane helix</keyword>
<evidence type="ECO:0000256" key="2">
    <source>
        <dbReference type="ARBA" id="ARBA00022692"/>
    </source>
</evidence>
<evidence type="ECO:0000256" key="5">
    <source>
        <dbReference type="SAM" id="Phobius"/>
    </source>
</evidence>
<dbReference type="AlphaFoldDB" id="A0A1J4KXU8"/>
<evidence type="ECO:0000256" key="3">
    <source>
        <dbReference type="ARBA" id="ARBA00022989"/>
    </source>
</evidence>
<comment type="subcellular location">
    <subcellularLocation>
        <location evidence="1">Membrane</location>
        <topology evidence="1">Multi-pass membrane protein</topology>
    </subcellularLocation>
</comment>
<organism evidence="6 7">
    <name type="scientific">Tritrichomonas foetus</name>
    <dbReference type="NCBI Taxonomy" id="1144522"/>
    <lineage>
        <taxon>Eukaryota</taxon>
        <taxon>Metamonada</taxon>
        <taxon>Parabasalia</taxon>
        <taxon>Tritrichomonadida</taxon>
        <taxon>Tritrichomonadidae</taxon>
        <taxon>Tritrichomonas</taxon>
    </lineage>
</organism>
<feature type="transmembrane region" description="Helical" evidence="5">
    <location>
        <begin position="69"/>
        <end position="89"/>
    </location>
</feature>
<protein>
    <submittedName>
        <fullName evidence="6">Hemolysin-3 like protein</fullName>
    </submittedName>
</protein>
<dbReference type="GO" id="GO:0016020">
    <property type="term" value="C:membrane"/>
    <property type="evidence" value="ECO:0007669"/>
    <property type="project" value="UniProtKB-SubCell"/>
</dbReference>
<comment type="caution">
    <text evidence="6">The sequence shown here is derived from an EMBL/GenBank/DDBJ whole genome shotgun (WGS) entry which is preliminary data.</text>
</comment>
<name>A0A1J4KXU8_9EUKA</name>
<proteinExistence type="predicted"/>
<feature type="transmembrane region" description="Helical" evidence="5">
    <location>
        <begin position="133"/>
        <end position="151"/>
    </location>
</feature>
<dbReference type="OrthoDB" id="186812at2759"/>
<dbReference type="GeneID" id="94832859"/>
<evidence type="ECO:0000256" key="1">
    <source>
        <dbReference type="ARBA" id="ARBA00004141"/>
    </source>
</evidence>
<accession>A0A1J4KXU8</accession>
<dbReference type="EMBL" id="MLAK01000353">
    <property type="protein sequence ID" value="OHT14516.1"/>
    <property type="molecule type" value="Genomic_DNA"/>
</dbReference>
<evidence type="ECO:0000313" key="7">
    <source>
        <dbReference type="Proteomes" id="UP000179807"/>
    </source>
</evidence>
<feature type="transmembrane region" description="Helical" evidence="5">
    <location>
        <begin position="163"/>
        <end position="180"/>
    </location>
</feature>
<feature type="transmembrane region" description="Helical" evidence="5">
    <location>
        <begin position="212"/>
        <end position="232"/>
    </location>
</feature>
<evidence type="ECO:0000256" key="4">
    <source>
        <dbReference type="ARBA" id="ARBA00023136"/>
    </source>
</evidence>
<feature type="transmembrane region" description="Helical" evidence="5">
    <location>
        <begin position="186"/>
        <end position="205"/>
    </location>
</feature>
<reference evidence="6" key="1">
    <citation type="submission" date="2016-10" db="EMBL/GenBank/DDBJ databases">
        <authorList>
            <person name="Benchimol M."/>
            <person name="Almeida L.G."/>
            <person name="Vasconcelos A.T."/>
            <person name="Perreira-Neves A."/>
            <person name="Rosa I.A."/>
            <person name="Tasca T."/>
            <person name="Bogo M.R."/>
            <person name="de Souza W."/>
        </authorList>
    </citation>
    <scope>NUCLEOTIDE SEQUENCE [LARGE SCALE GENOMIC DNA]</scope>
    <source>
        <strain evidence="6">K</strain>
    </source>
</reference>
<dbReference type="Proteomes" id="UP000179807">
    <property type="component" value="Unassembled WGS sequence"/>
</dbReference>
<dbReference type="VEuPathDB" id="TrichDB:TRFO_15022"/>
<dbReference type="InterPro" id="IPR004254">
    <property type="entry name" value="AdipoR/HlyIII-related"/>
</dbReference>
<dbReference type="Pfam" id="PF03006">
    <property type="entry name" value="HlyIII"/>
    <property type="match status" value="1"/>
</dbReference>
<dbReference type="RefSeq" id="XP_068367652.1">
    <property type="nucleotide sequence ID" value="XM_068498155.1"/>
</dbReference>
<sequence>MWLYSIVRTFGFSIEGEMKMIDLMSDLPPYSQGEEICNALSHFTGFCFSLHWSKNIINKAKKENCKNILLGRSIFCITMIFTFLNSTIYHGLTKEMMKIKIIFRYIDHTSVFLHLIGTASPFVLQIIHPTSVISFILVWVFVFVGIIAKIISFDTFEKISTYYYVSIGFIVAASPGKGWFEMNSKAVKWFFIGSFTHLLGVYFYSLTEKIRYTHFVFHIISTVAIGMHTYSIGLL</sequence>
<keyword evidence="4 5" id="KW-0472">Membrane</keyword>